<dbReference type="PATRIC" id="fig|1028801.3.peg.2560"/>
<dbReference type="Proteomes" id="UP000028186">
    <property type="component" value="Chromosome I"/>
</dbReference>
<dbReference type="PANTHER" id="PTHR39664:SF2">
    <property type="entry name" value="NUCLEIC ACID-BINDING PROTEIN, CONTAINING PIN DOMAIN-RELATED"/>
    <property type="match status" value="1"/>
</dbReference>
<protein>
    <submittedName>
        <fullName evidence="2">Putative nucleic-acid-binding protein, contains PIN domain</fullName>
    </submittedName>
</protein>
<evidence type="ECO:0000313" key="3">
    <source>
        <dbReference type="Proteomes" id="UP000028186"/>
    </source>
</evidence>
<feature type="domain" description="PIN" evidence="1">
    <location>
        <begin position="2"/>
        <end position="117"/>
    </location>
</feature>
<name>A0A068T9Z4_NEOGA</name>
<dbReference type="CDD" id="cd18683">
    <property type="entry name" value="PIN_VapC-like"/>
    <property type="match status" value="1"/>
</dbReference>
<dbReference type="EMBL" id="HG938355">
    <property type="protein sequence ID" value="CDN54856.1"/>
    <property type="molecule type" value="Genomic_DNA"/>
</dbReference>
<dbReference type="Pfam" id="PF01850">
    <property type="entry name" value="PIN"/>
    <property type="match status" value="1"/>
</dbReference>
<dbReference type="eggNOG" id="COG5611">
    <property type="taxonomic scope" value="Bacteria"/>
</dbReference>
<dbReference type="InterPro" id="IPR002716">
    <property type="entry name" value="PIN_dom"/>
</dbReference>
<dbReference type="Gene3D" id="3.40.50.1010">
    <property type="entry name" value="5'-nuclease"/>
    <property type="match status" value="1"/>
</dbReference>
<sequence length="133" mass="14736">MIIFDTNVLLRASLDDDSRQSRIAQKYLAEADQIVIPLYAFCEFVWVMSRSYKLRRETVVSSVLRLTNAGNVICNEEAVEAGLAFFAEGGDFADGVIEFEGRKLGGDTFATFDKEAASIIRAKGRDCLLLDAN</sequence>
<dbReference type="AlphaFoldDB" id="A0A068T9Z4"/>
<dbReference type="SUPFAM" id="SSF88723">
    <property type="entry name" value="PIN domain-like"/>
    <property type="match status" value="1"/>
</dbReference>
<reference evidence="3" key="1">
    <citation type="journal article" date="2014" name="BMC Genomics">
        <title>Genome sequencing of two Neorhizobium galegae strains reveals a noeT gene responsible for the unusual acetylation of the nodulation factors.</title>
        <authorList>
            <person name="Osterman J."/>
            <person name="Marsh J."/>
            <person name="Laine P.K."/>
            <person name="Zeng Z."/>
            <person name="Alatalo E."/>
            <person name="Sullivan J.T."/>
            <person name="Young J.P."/>
            <person name="Thomas-Oates J."/>
            <person name="Paulin L."/>
            <person name="Lindstrom K."/>
        </authorList>
    </citation>
    <scope>NUCLEOTIDE SEQUENCE [LARGE SCALE GENOMIC DNA]</scope>
    <source>
        <strain evidence="3">HAMBI 1141</strain>
    </source>
</reference>
<proteinExistence type="predicted"/>
<evidence type="ECO:0000313" key="2">
    <source>
        <dbReference type="EMBL" id="CDN54856.1"/>
    </source>
</evidence>
<evidence type="ECO:0000259" key="1">
    <source>
        <dbReference type="Pfam" id="PF01850"/>
    </source>
</evidence>
<gene>
    <name evidence="2" type="ORF">RG1141_CH25190</name>
</gene>
<dbReference type="RefSeq" id="WP_051899772.1">
    <property type="nucleotide sequence ID" value="NZ_HG938355.1"/>
</dbReference>
<accession>A0A068T9Z4</accession>
<dbReference type="PANTHER" id="PTHR39664">
    <property type="match status" value="1"/>
</dbReference>
<dbReference type="KEGG" id="ngl:RG1141_CH25190"/>
<dbReference type="InterPro" id="IPR029060">
    <property type="entry name" value="PIN-like_dom_sf"/>
</dbReference>
<dbReference type="HOGENOM" id="CLU_121449_0_0_5"/>
<organism evidence="2 3">
    <name type="scientific">Neorhizobium galegae bv. officinalis bv. officinalis str. HAMBI 1141</name>
    <dbReference type="NCBI Taxonomy" id="1028801"/>
    <lineage>
        <taxon>Bacteria</taxon>
        <taxon>Pseudomonadati</taxon>
        <taxon>Pseudomonadota</taxon>
        <taxon>Alphaproteobacteria</taxon>
        <taxon>Hyphomicrobiales</taxon>
        <taxon>Rhizobiaceae</taxon>
        <taxon>Rhizobium/Agrobacterium group</taxon>
        <taxon>Neorhizobium</taxon>
    </lineage>
</organism>